<gene>
    <name evidence="1" type="ORF">DCP95_14850</name>
</gene>
<comment type="caution">
    <text evidence="1">The sequence shown here is derived from an EMBL/GenBank/DDBJ whole genome shotgun (WGS) entry which is preliminary data.</text>
</comment>
<sequence>MTLKTPEQIAAMEAQFIYAAAHECHVTDVGADDPGLAETERAVRNLIEADRAQRSHVVTIQEEGYDRHAEARAILADWDRASIPNDRGLHNAGGFAMHNCVSIREAFRALLEPPAVEETPYEVASKIGRAITDDLVTGGLSPRGIADIAALAGYNAGIQAAWESWVPENAPGVRVATRDEYTAVCDVIDAVKTDDRSEDTDLYAGRILDALGVHL</sequence>
<dbReference type="AlphaFoldDB" id="A0A3C1KGL7"/>
<name>A0A3C1KGL7_9MICO</name>
<reference evidence="1 2" key="1">
    <citation type="journal article" date="2018" name="Nat. Biotechnol.">
        <title>A standardized bacterial taxonomy based on genome phylogeny substantially revises the tree of life.</title>
        <authorList>
            <person name="Parks D.H."/>
            <person name="Chuvochina M."/>
            <person name="Waite D.W."/>
            <person name="Rinke C."/>
            <person name="Skarshewski A."/>
            <person name="Chaumeil P.A."/>
            <person name="Hugenholtz P."/>
        </authorList>
    </citation>
    <scope>NUCLEOTIDE SEQUENCE [LARGE SCALE GENOMIC DNA]</scope>
    <source>
        <strain evidence="1">UBA9152</strain>
    </source>
</reference>
<organism evidence="1 2">
    <name type="scientific">Microbacterium ginsengisoli</name>
    <dbReference type="NCBI Taxonomy" id="400772"/>
    <lineage>
        <taxon>Bacteria</taxon>
        <taxon>Bacillati</taxon>
        <taxon>Actinomycetota</taxon>
        <taxon>Actinomycetes</taxon>
        <taxon>Micrococcales</taxon>
        <taxon>Microbacteriaceae</taxon>
        <taxon>Microbacterium</taxon>
    </lineage>
</organism>
<accession>A0A3C1KGL7</accession>
<evidence type="ECO:0000313" key="1">
    <source>
        <dbReference type="EMBL" id="HAN25827.1"/>
    </source>
</evidence>
<dbReference type="Proteomes" id="UP000257479">
    <property type="component" value="Unassembled WGS sequence"/>
</dbReference>
<protein>
    <submittedName>
        <fullName evidence="1">Uncharacterized protein</fullName>
    </submittedName>
</protein>
<evidence type="ECO:0000313" key="2">
    <source>
        <dbReference type="Proteomes" id="UP000257479"/>
    </source>
</evidence>
<dbReference type="EMBL" id="DMNG01000260">
    <property type="protein sequence ID" value="HAN25827.1"/>
    <property type="molecule type" value="Genomic_DNA"/>
</dbReference>
<proteinExistence type="predicted"/>